<reference evidence="2" key="1">
    <citation type="journal article" date="2022" name="Mol. Ecol. Resour.">
        <title>The genomes of chicory, endive, great burdock and yacon provide insights into Asteraceae palaeo-polyploidization history and plant inulin production.</title>
        <authorList>
            <person name="Fan W."/>
            <person name="Wang S."/>
            <person name="Wang H."/>
            <person name="Wang A."/>
            <person name="Jiang F."/>
            <person name="Liu H."/>
            <person name="Zhao H."/>
            <person name="Xu D."/>
            <person name="Zhang Y."/>
        </authorList>
    </citation>
    <scope>NUCLEOTIDE SEQUENCE [LARGE SCALE GENOMIC DNA]</scope>
    <source>
        <strain evidence="2">cv. Yunnan</strain>
    </source>
</reference>
<dbReference type="Proteomes" id="UP001056120">
    <property type="component" value="Linkage Group LG16"/>
</dbReference>
<protein>
    <submittedName>
        <fullName evidence="1">Uncharacterized protein</fullName>
    </submittedName>
</protein>
<keyword evidence="2" id="KW-1185">Reference proteome</keyword>
<reference evidence="1 2" key="2">
    <citation type="journal article" date="2022" name="Mol. Ecol. Resour.">
        <title>The genomes of chicory, endive, great burdock and yacon provide insights into Asteraceae paleo-polyploidization history and plant inulin production.</title>
        <authorList>
            <person name="Fan W."/>
            <person name="Wang S."/>
            <person name="Wang H."/>
            <person name="Wang A."/>
            <person name="Jiang F."/>
            <person name="Liu H."/>
            <person name="Zhao H."/>
            <person name="Xu D."/>
            <person name="Zhang Y."/>
        </authorList>
    </citation>
    <scope>NUCLEOTIDE SEQUENCE [LARGE SCALE GENOMIC DNA]</scope>
    <source>
        <strain evidence="2">cv. Yunnan</strain>
        <tissue evidence="1">Leaves</tissue>
    </source>
</reference>
<organism evidence="1 2">
    <name type="scientific">Smallanthus sonchifolius</name>
    <dbReference type="NCBI Taxonomy" id="185202"/>
    <lineage>
        <taxon>Eukaryota</taxon>
        <taxon>Viridiplantae</taxon>
        <taxon>Streptophyta</taxon>
        <taxon>Embryophyta</taxon>
        <taxon>Tracheophyta</taxon>
        <taxon>Spermatophyta</taxon>
        <taxon>Magnoliopsida</taxon>
        <taxon>eudicotyledons</taxon>
        <taxon>Gunneridae</taxon>
        <taxon>Pentapetalae</taxon>
        <taxon>asterids</taxon>
        <taxon>campanulids</taxon>
        <taxon>Asterales</taxon>
        <taxon>Asteraceae</taxon>
        <taxon>Asteroideae</taxon>
        <taxon>Heliantheae alliance</taxon>
        <taxon>Millerieae</taxon>
        <taxon>Smallanthus</taxon>
    </lineage>
</organism>
<accession>A0ACB9FRQ8</accession>
<comment type="caution">
    <text evidence="1">The sequence shown here is derived from an EMBL/GenBank/DDBJ whole genome shotgun (WGS) entry which is preliminary data.</text>
</comment>
<name>A0ACB9FRQ8_9ASTR</name>
<gene>
    <name evidence="1" type="ORF">L1987_48023</name>
</gene>
<dbReference type="EMBL" id="CM042033">
    <property type="protein sequence ID" value="KAI3773493.1"/>
    <property type="molecule type" value="Genomic_DNA"/>
</dbReference>
<sequence>MSGDNSVPVYYDPNRPIKQESPKYHPLGSQMNPISSPYYKDDPFSILLDNPIPESHPQSYDTSSQWMDAGSDFSNWNTATAESSHTQHNMSTEEDPSEESHHYEPVYENPEDFPFFDNTSGNSDH</sequence>
<evidence type="ECO:0000313" key="2">
    <source>
        <dbReference type="Proteomes" id="UP001056120"/>
    </source>
</evidence>
<proteinExistence type="predicted"/>
<evidence type="ECO:0000313" key="1">
    <source>
        <dbReference type="EMBL" id="KAI3773493.1"/>
    </source>
</evidence>